<dbReference type="InterPro" id="IPR049720">
    <property type="entry name" value="EF1B_bsu/dsu"/>
</dbReference>
<protein>
    <submittedName>
        <fullName evidence="7">Uncharacterized protein</fullName>
    </submittedName>
</protein>
<evidence type="ECO:0000256" key="2">
    <source>
        <dbReference type="ARBA" id="ARBA00022768"/>
    </source>
</evidence>
<name>A0A8J1U9P4_OWEFU</name>
<feature type="region of interest" description="Disordered" evidence="6">
    <location>
        <begin position="117"/>
        <end position="158"/>
    </location>
</feature>
<feature type="compositionally biased region" description="Acidic residues" evidence="6">
    <location>
        <begin position="139"/>
        <end position="158"/>
    </location>
</feature>
<feature type="compositionally biased region" description="Low complexity" evidence="6">
    <location>
        <begin position="123"/>
        <end position="136"/>
    </location>
</feature>
<dbReference type="GO" id="GO:0005829">
    <property type="term" value="C:cytosol"/>
    <property type="evidence" value="ECO:0007669"/>
    <property type="project" value="TreeGrafter"/>
</dbReference>
<accession>A0A8J1U9P4</accession>
<evidence type="ECO:0000313" key="7">
    <source>
        <dbReference type="EMBL" id="CAH1773406.1"/>
    </source>
</evidence>
<comment type="similarity">
    <text evidence="1 4">Belongs to the EF-1-beta/EF-1-delta family.</text>
</comment>
<evidence type="ECO:0000256" key="4">
    <source>
        <dbReference type="RuleBase" id="RU003791"/>
    </source>
</evidence>
<dbReference type="AlphaFoldDB" id="A0A8J1U9P4"/>
<keyword evidence="5" id="KW-0175">Coiled coil</keyword>
<dbReference type="GO" id="GO:0005853">
    <property type="term" value="C:eukaryotic translation elongation factor 1 complex"/>
    <property type="evidence" value="ECO:0007669"/>
    <property type="project" value="InterPro"/>
</dbReference>
<evidence type="ECO:0000313" key="8">
    <source>
        <dbReference type="Proteomes" id="UP000749559"/>
    </source>
</evidence>
<dbReference type="CDD" id="cd00292">
    <property type="entry name" value="EF1B"/>
    <property type="match status" value="1"/>
</dbReference>
<dbReference type="PANTHER" id="PTHR11595">
    <property type="entry name" value="EF-HAND AND COILED-COIL DOMAIN-CONTAINING FAMILY MEMBER"/>
    <property type="match status" value="1"/>
</dbReference>
<feature type="coiled-coil region" evidence="5">
    <location>
        <begin position="78"/>
        <end position="105"/>
    </location>
</feature>
<dbReference type="GO" id="GO:0005085">
    <property type="term" value="F:guanyl-nucleotide exchange factor activity"/>
    <property type="evidence" value="ECO:0007669"/>
    <property type="project" value="TreeGrafter"/>
</dbReference>
<sequence>MATNAAQFLMQENVWYDKWRCEDAEKAYQEKLAGAHSGLVVQGSQSSIVNEIARARQQIQNSLSNSGQGLAVGVGVDNSEVINRLNNVEQENQALRQVAADLRSLIGALTSRVAALESASGTKPPAVAAPKAAAPSKADEDDDSDDDIDLFGSDESEDEELEAKKADLVKKYQEKKGKKPALIAKSNIILDVKPWDDETDMAEMEKLVRSVQKDGLLWGASKLLPVGYGIKKLQIAAVVEDDKVGTDFLEENICAFEDFVQSVDVAAFQKI</sequence>
<evidence type="ECO:0000256" key="3">
    <source>
        <dbReference type="ARBA" id="ARBA00022917"/>
    </source>
</evidence>
<dbReference type="Proteomes" id="UP000749559">
    <property type="component" value="Unassembled WGS sequence"/>
</dbReference>
<proteinExistence type="inferred from homology"/>
<dbReference type="InterPro" id="IPR014038">
    <property type="entry name" value="EF1B_bsu/dsu_GNE"/>
</dbReference>
<dbReference type="SUPFAM" id="SSF54984">
    <property type="entry name" value="eEF-1beta-like"/>
    <property type="match status" value="1"/>
</dbReference>
<dbReference type="Pfam" id="PF10587">
    <property type="entry name" value="EF-1_beta_acid"/>
    <property type="match status" value="1"/>
</dbReference>
<keyword evidence="2 4" id="KW-0251">Elongation factor</keyword>
<dbReference type="InterPro" id="IPR014717">
    <property type="entry name" value="Transl_elong_EF1B/ribsomal_bS6"/>
</dbReference>
<dbReference type="PROSITE" id="PS00825">
    <property type="entry name" value="EF1BD_2"/>
    <property type="match status" value="1"/>
</dbReference>
<dbReference type="EMBL" id="CAIIXF020000001">
    <property type="protein sequence ID" value="CAH1773406.1"/>
    <property type="molecule type" value="Genomic_DNA"/>
</dbReference>
<dbReference type="OrthoDB" id="331763at2759"/>
<comment type="caution">
    <text evidence="7">The sequence shown here is derived from an EMBL/GenBank/DDBJ whole genome shotgun (WGS) entry which is preliminary data.</text>
</comment>
<keyword evidence="3 4" id="KW-0648">Protein biosynthesis</keyword>
<dbReference type="Gene3D" id="3.30.70.60">
    <property type="match status" value="1"/>
</dbReference>
<gene>
    <name evidence="7" type="ORF">OFUS_LOCUS1008</name>
</gene>
<dbReference type="GO" id="GO:0003746">
    <property type="term" value="F:translation elongation factor activity"/>
    <property type="evidence" value="ECO:0007669"/>
    <property type="project" value="UniProtKB-KW"/>
</dbReference>
<dbReference type="InterPro" id="IPR018940">
    <property type="entry name" value="EF-1_beta_acid_region_euk"/>
</dbReference>
<reference evidence="7" key="1">
    <citation type="submission" date="2022-03" db="EMBL/GenBank/DDBJ databases">
        <authorList>
            <person name="Martin C."/>
        </authorList>
    </citation>
    <scope>NUCLEOTIDE SEQUENCE</scope>
</reference>
<dbReference type="SMART" id="SM00888">
    <property type="entry name" value="EF1_GNE"/>
    <property type="match status" value="1"/>
</dbReference>
<keyword evidence="8" id="KW-1185">Reference proteome</keyword>
<evidence type="ECO:0000256" key="6">
    <source>
        <dbReference type="SAM" id="MobiDB-lite"/>
    </source>
</evidence>
<dbReference type="InterPro" id="IPR001326">
    <property type="entry name" value="Transl_elong_EF1B_B/D_CS"/>
</dbReference>
<evidence type="ECO:0000256" key="1">
    <source>
        <dbReference type="ARBA" id="ARBA00007411"/>
    </source>
</evidence>
<organism evidence="7 8">
    <name type="scientific">Owenia fusiformis</name>
    <name type="common">Polychaete worm</name>
    <dbReference type="NCBI Taxonomy" id="6347"/>
    <lineage>
        <taxon>Eukaryota</taxon>
        <taxon>Metazoa</taxon>
        <taxon>Spiralia</taxon>
        <taxon>Lophotrochozoa</taxon>
        <taxon>Annelida</taxon>
        <taxon>Polychaeta</taxon>
        <taxon>Sedentaria</taxon>
        <taxon>Canalipalpata</taxon>
        <taxon>Sabellida</taxon>
        <taxon>Oweniida</taxon>
        <taxon>Oweniidae</taxon>
        <taxon>Owenia</taxon>
    </lineage>
</organism>
<dbReference type="Pfam" id="PF00736">
    <property type="entry name" value="EF1_GNE"/>
    <property type="match status" value="1"/>
</dbReference>
<dbReference type="PANTHER" id="PTHR11595:SF26">
    <property type="entry name" value="ELONGATION FACTOR 1-DELTA"/>
    <property type="match status" value="1"/>
</dbReference>
<evidence type="ECO:0000256" key="5">
    <source>
        <dbReference type="SAM" id="Coils"/>
    </source>
</evidence>
<dbReference type="FunFam" id="3.30.70.60:FF:000001">
    <property type="entry name" value="Elongation factor 1-beta 1 like"/>
    <property type="match status" value="1"/>
</dbReference>
<dbReference type="InterPro" id="IPR036219">
    <property type="entry name" value="eEF-1beta-like_sf"/>
</dbReference>